<evidence type="ECO:0000313" key="1">
    <source>
        <dbReference type="Ensembl" id="ENSOKIP00005038790.1"/>
    </source>
</evidence>
<dbReference type="AlphaFoldDB" id="A0A8C7G690"/>
<dbReference type="Proteomes" id="UP000694557">
    <property type="component" value="Unassembled WGS sequence"/>
</dbReference>
<protein>
    <submittedName>
        <fullName evidence="1">Uncharacterized protein</fullName>
    </submittedName>
</protein>
<name>A0A8C7G690_ONCKI</name>
<organism evidence="1 2">
    <name type="scientific">Oncorhynchus kisutch</name>
    <name type="common">Coho salmon</name>
    <name type="synonym">Salmo kisutch</name>
    <dbReference type="NCBI Taxonomy" id="8019"/>
    <lineage>
        <taxon>Eukaryota</taxon>
        <taxon>Metazoa</taxon>
        <taxon>Chordata</taxon>
        <taxon>Craniata</taxon>
        <taxon>Vertebrata</taxon>
        <taxon>Euteleostomi</taxon>
        <taxon>Actinopterygii</taxon>
        <taxon>Neopterygii</taxon>
        <taxon>Teleostei</taxon>
        <taxon>Protacanthopterygii</taxon>
        <taxon>Salmoniformes</taxon>
        <taxon>Salmonidae</taxon>
        <taxon>Salmoninae</taxon>
        <taxon>Oncorhynchus</taxon>
    </lineage>
</organism>
<reference evidence="1" key="1">
    <citation type="submission" date="2025-08" db="UniProtKB">
        <authorList>
            <consortium name="Ensembl"/>
        </authorList>
    </citation>
    <scope>IDENTIFICATION</scope>
</reference>
<evidence type="ECO:0000313" key="2">
    <source>
        <dbReference type="Proteomes" id="UP000694557"/>
    </source>
</evidence>
<sequence>ILPEISVMMIMQLWYTDTILSLISGTRSSEKYGTYHCLFVSPPGQYPTMYSDKEQVFNCIQRTIAALFYPVTSRFSCAWGYYTGDKTIFCNEIAHHDTNTSLCLLLLRLFLSHRA</sequence>
<dbReference type="Ensembl" id="ENSOKIT00005040929.1">
    <property type="protein sequence ID" value="ENSOKIP00005038790.1"/>
    <property type="gene ID" value="ENSOKIG00005016512.1"/>
</dbReference>
<accession>A0A8C7G690</accession>
<dbReference type="GeneTree" id="ENSGT00990000214332"/>
<proteinExistence type="predicted"/>
<reference evidence="1" key="2">
    <citation type="submission" date="2025-09" db="UniProtKB">
        <authorList>
            <consortium name="Ensembl"/>
        </authorList>
    </citation>
    <scope>IDENTIFICATION</scope>
</reference>
<keyword evidence="2" id="KW-1185">Reference proteome</keyword>